<dbReference type="EMBL" id="JBHUMF010000008">
    <property type="protein sequence ID" value="MFD2679786.1"/>
    <property type="molecule type" value="Genomic_DNA"/>
</dbReference>
<dbReference type="PROSITE" id="PS51257">
    <property type="entry name" value="PROKAR_LIPOPROTEIN"/>
    <property type="match status" value="1"/>
</dbReference>
<feature type="chain" id="PRO_5045261983" evidence="1">
    <location>
        <begin position="24"/>
        <end position="338"/>
    </location>
</feature>
<evidence type="ECO:0000313" key="4">
    <source>
        <dbReference type="Proteomes" id="UP001597506"/>
    </source>
</evidence>
<evidence type="ECO:0000259" key="2">
    <source>
        <dbReference type="Pfam" id="PF09084"/>
    </source>
</evidence>
<feature type="signal peptide" evidence="1">
    <location>
        <begin position="1"/>
        <end position="23"/>
    </location>
</feature>
<keyword evidence="1" id="KW-0732">Signal</keyword>
<feature type="domain" description="SsuA/THI5-like" evidence="2">
    <location>
        <begin position="57"/>
        <end position="263"/>
    </location>
</feature>
<dbReference type="RefSeq" id="WP_377932708.1">
    <property type="nucleotide sequence ID" value="NZ_JBHUMF010000008.1"/>
</dbReference>
<name>A0ABW5RNU4_9BACI</name>
<proteinExistence type="predicted"/>
<reference evidence="4" key="1">
    <citation type="journal article" date="2019" name="Int. J. Syst. Evol. Microbiol.">
        <title>The Global Catalogue of Microorganisms (GCM) 10K type strain sequencing project: providing services to taxonomists for standard genome sequencing and annotation.</title>
        <authorList>
            <consortium name="The Broad Institute Genomics Platform"/>
            <consortium name="The Broad Institute Genome Sequencing Center for Infectious Disease"/>
            <person name="Wu L."/>
            <person name="Ma J."/>
        </authorList>
    </citation>
    <scope>NUCLEOTIDE SEQUENCE [LARGE SCALE GENOMIC DNA]</scope>
    <source>
        <strain evidence="4">KCTC 3913</strain>
    </source>
</reference>
<dbReference type="PANTHER" id="PTHR31528:SF3">
    <property type="entry name" value="THIAMINE BIOSYNTHESIS PROTEIN HI_0357-RELATED"/>
    <property type="match status" value="1"/>
</dbReference>
<gene>
    <name evidence="3" type="ORF">ACFSUL_03365</name>
</gene>
<comment type="caution">
    <text evidence="3">The sequence shown here is derived from an EMBL/GenBank/DDBJ whole genome shotgun (WGS) entry which is preliminary data.</text>
</comment>
<dbReference type="PANTHER" id="PTHR31528">
    <property type="entry name" value="4-AMINO-5-HYDROXYMETHYL-2-METHYLPYRIMIDINE PHOSPHATE SYNTHASE THI11-RELATED"/>
    <property type="match status" value="1"/>
</dbReference>
<sequence length="338" mass="37055">MMKKFSLISLVVVVLIISGCSNGTMNQQPGSSSQKNTDGLEKIRMASWSNEIVEQSNLYVAEEKGWFENAGIDYEFVPGAGGGEAVKNIVAGNADIAFANIEAVLLAIEKGADLKIIYNIYPENVFNLVSLKKSHITSIEDLKGKNIGVYSLSSGTYQNLQVLLHSVGMKEEDVNIIPTGVLNFAPLMNGKVAATAATDTGLYDAKQKGLGDVDVMEVKNVLNTPSDVFVVTSDVYEKKQDALVNFLQVYKDSTQYMMEHPKEVAKVAIEKAIDGKDEARNLEIIKIRNKSAENKKELGWLDLDVVKKVEKTYVELGLLKKSVQIESAVTNDLVEKLK</sequence>
<protein>
    <submittedName>
        <fullName evidence="3">ABC transporter substrate-binding protein</fullName>
    </submittedName>
</protein>
<dbReference type="Pfam" id="PF09084">
    <property type="entry name" value="NMT1"/>
    <property type="match status" value="1"/>
</dbReference>
<dbReference type="InterPro" id="IPR015168">
    <property type="entry name" value="SsuA/THI5"/>
</dbReference>
<dbReference type="InterPro" id="IPR027939">
    <property type="entry name" value="NMT1/THI5"/>
</dbReference>
<accession>A0ABW5RNU4</accession>
<keyword evidence="4" id="KW-1185">Reference proteome</keyword>
<dbReference type="Gene3D" id="3.40.190.10">
    <property type="entry name" value="Periplasmic binding protein-like II"/>
    <property type="match status" value="2"/>
</dbReference>
<dbReference type="SUPFAM" id="SSF53850">
    <property type="entry name" value="Periplasmic binding protein-like II"/>
    <property type="match status" value="1"/>
</dbReference>
<dbReference type="Proteomes" id="UP001597506">
    <property type="component" value="Unassembled WGS sequence"/>
</dbReference>
<organism evidence="3 4">
    <name type="scientific">Bacillus seohaeanensis</name>
    <dbReference type="NCBI Taxonomy" id="284580"/>
    <lineage>
        <taxon>Bacteria</taxon>
        <taxon>Bacillati</taxon>
        <taxon>Bacillota</taxon>
        <taxon>Bacilli</taxon>
        <taxon>Bacillales</taxon>
        <taxon>Bacillaceae</taxon>
        <taxon>Bacillus</taxon>
    </lineage>
</organism>
<evidence type="ECO:0000313" key="3">
    <source>
        <dbReference type="EMBL" id="MFD2679786.1"/>
    </source>
</evidence>
<evidence type="ECO:0000256" key="1">
    <source>
        <dbReference type="SAM" id="SignalP"/>
    </source>
</evidence>